<keyword evidence="2" id="KW-0489">Methyltransferase</keyword>
<dbReference type="RefSeq" id="WP_189584286.1">
    <property type="nucleotide sequence ID" value="NZ_BMYV01000002.1"/>
</dbReference>
<dbReference type="PANTHER" id="PTHR34203">
    <property type="entry name" value="METHYLTRANSFERASE, FKBM FAMILY PROTEIN"/>
    <property type="match status" value="1"/>
</dbReference>
<keyword evidence="2" id="KW-0808">Transferase</keyword>
<evidence type="ECO:0000313" key="3">
    <source>
        <dbReference type="Proteomes" id="UP000600865"/>
    </source>
</evidence>
<dbReference type="InterPro" id="IPR029063">
    <property type="entry name" value="SAM-dependent_MTases_sf"/>
</dbReference>
<dbReference type="InterPro" id="IPR052514">
    <property type="entry name" value="SAM-dependent_MTase"/>
</dbReference>
<feature type="domain" description="Methyltransferase FkbM" evidence="1">
    <location>
        <begin position="113"/>
        <end position="252"/>
    </location>
</feature>
<gene>
    <name evidence="2" type="ORF">GCM10011309_16770</name>
</gene>
<name>A0A918KL99_9PROT</name>
<accession>A0A918KL99</accession>
<dbReference type="Pfam" id="PF05050">
    <property type="entry name" value="Methyltransf_21"/>
    <property type="match status" value="1"/>
</dbReference>
<dbReference type="Proteomes" id="UP000600865">
    <property type="component" value="Unassembled WGS sequence"/>
</dbReference>
<keyword evidence="3" id="KW-1185">Reference proteome</keyword>
<evidence type="ECO:0000313" key="2">
    <source>
        <dbReference type="EMBL" id="GGX67750.1"/>
    </source>
</evidence>
<organism evidence="2 3">
    <name type="scientific">Litorimonas cladophorae</name>
    <dbReference type="NCBI Taxonomy" id="1220491"/>
    <lineage>
        <taxon>Bacteria</taxon>
        <taxon>Pseudomonadati</taxon>
        <taxon>Pseudomonadota</taxon>
        <taxon>Alphaproteobacteria</taxon>
        <taxon>Maricaulales</taxon>
        <taxon>Robiginitomaculaceae</taxon>
    </lineage>
</organism>
<proteinExistence type="predicted"/>
<dbReference type="AlphaFoldDB" id="A0A918KL99"/>
<dbReference type="GO" id="GO:0008168">
    <property type="term" value="F:methyltransferase activity"/>
    <property type="evidence" value="ECO:0007669"/>
    <property type="project" value="UniProtKB-KW"/>
</dbReference>
<dbReference type="SUPFAM" id="SSF53335">
    <property type="entry name" value="S-adenosyl-L-methionine-dependent methyltransferases"/>
    <property type="match status" value="1"/>
</dbReference>
<protein>
    <submittedName>
        <fullName evidence="2">Methyltransferase</fullName>
    </submittedName>
</protein>
<dbReference type="InterPro" id="IPR006342">
    <property type="entry name" value="FkbM_mtfrase"/>
</dbReference>
<evidence type="ECO:0000259" key="1">
    <source>
        <dbReference type="Pfam" id="PF05050"/>
    </source>
</evidence>
<dbReference type="PANTHER" id="PTHR34203:SF15">
    <property type="entry name" value="SLL1173 PROTEIN"/>
    <property type="match status" value="1"/>
</dbReference>
<sequence>MGNTPHIDPPFGTYALPARRERIRLSAEYHPDTRMGRWRISWARKRAIRGLSEPFDVDVHIDYPGVRARLYPSTNRCEKRALCGVQIWDHEERAALGGHVSGYPPEQLYVFLDVGANVGLYSLFINVEAEIAGRDIRLIAVEPSAEMSTRLTVNAAASNTNIELVRSAISTEAGEVFLSDGNGNHGEGKISAQGESVPAMTLLQLCELKKLDRIAALKLDIEGQDLAVLTQFFEQAPESLHPHMMILELDETSADPLIELTQTHNYLIRTRTRMNVVVAKRDP</sequence>
<dbReference type="NCBIfam" id="TIGR01444">
    <property type="entry name" value="fkbM_fam"/>
    <property type="match status" value="1"/>
</dbReference>
<dbReference type="Gene3D" id="3.40.50.150">
    <property type="entry name" value="Vaccinia Virus protein VP39"/>
    <property type="match status" value="1"/>
</dbReference>
<comment type="caution">
    <text evidence="2">The sequence shown here is derived from an EMBL/GenBank/DDBJ whole genome shotgun (WGS) entry which is preliminary data.</text>
</comment>
<reference evidence="2 3" key="1">
    <citation type="journal article" date="2014" name="Int. J. Syst. Evol. Microbiol.">
        <title>Complete genome sequence of Corynebacterium casei LMG S-19264T (=DSM 44701T), isolated from a smear-ripened cheese.</title>
        <authorList>
            <consortium name="US DOE Joint Genome Institute (JGI-PGF)"/>
            <person name="Walter F."/>
            <person name="Albersmeier A."/>
            <person name="Kalinowski J."/>
            <person name="Ruckert C."/>
        </authorList>
    </citation>
    <scope>NUCLEOTIDE SEQUENCE [LARGE SCALE GENOMIC DNA]</scope>
    <source>
        <strain evidence="2 3">KCTC 23968</strain>
    </source>
</reference>
<dbReference type="GO" id="GO:0032259">
    <property type="term" value="P:methylation"/>
    <property type="evidence" value="ECO:0007669"/>
    <property type="project" value="UniProtKB-KW"/>
</dbReference>
<dbReference type="EMBL" id="BMYV01000002">
    <property type="protein sequence ID" value="GGX67750.1"/>
    <property type="molecule type" value="Genomic_DNA"/>
</dbReference>